<reference evidence="2 3" key="1">
    <citation type="submission" date="2018-06" db="EMBL/GenBank/DDBJ databases">
        <title>Genomic Encyclopedia of Type Strains, Phase III (KMG-III): the genomes of soil and plant-associated and newly described type strains.</title>
        <authorList>
            <person name="Whitman W."/>
        </authorList>
    </citation>
    <scope>NUCLEOTIDE SEQUENCE [LARGE SCALE GENOMIC DNA]</scope>
    <source>
        <strain evidence="2 3">CGMCC 4.7090</strain>
    </source>
</reference>
<dbReference type="EMBL" id="QLMJ01000002">
    <property type="protein sequence ID" value="RAK42246.1"/>
    <property type="molecule type" value="Genomic_DNA"/>
</dbReference>
<sequence>MAFYGDPDELDRLAAELRGKAARIRNDAAEHEARGHTARWVSDAAAAYRQQLSRDRAETERRAGEIEHAAALLAAHADEVRETLAAIARIEKQITDWVSDQRRSLMGTIDSAADKVTGAVDKVTGAVDQVADTAGGALRRVVDWADDLPEPGDVRWLEVGRLMNRQGAL</sequence>
<proteinExistence type="predicted"/>
<dbReference type="OrthoDB" id="3684067at2"/>
<keyword evidence="3" id="KW-1185">Reference proteome</keyword>
<accession>A0A327ZJT9</accession>
<keyword evidence="1" id="KW-0175">Coiled coil</keyword>
<comment type="caution">
    <text evidence="2">The sequence shown here is derived from an EMBL/GenBank/DDBJ whole genome shotgun (WGS) entry which is preliminary data.</text>
</comment>
<dbReference type="Proteomes" id="UP000249341">
    <property type="component" value="Unassembled WGS sequence"/>
</dbReference>
<evidence type="ECO:0000256" key="1">
    <source>
        <dbReference type="SAM" id="Coils"/>
    </source>
</evidence>
<evidence type="ECO:0000313" key="2">
    <source>
        <dbReference type="EMBL" id="RAK42246.1"/>
    </source>
</evidence>
<evidence type="ECO:0000313" key="3">
    <source>
        <dbReference type="Proteomes" id="UP000249341"/>
    </source>
</evidence>
<feature type="coiled-coil region" evidence="1">
    <location>
        <begin position="14"/>
        <end position="93"/>
    </location>
</feature>
<dbReference type="AlphaFoldDB" id="A0A327ZJT9"/>
<gene>
    <name evidence="2" type="ORF">B0I29_10271</name>
</gene>
<dbReference type="RefSeq" id="WP_111647423.1">
    <property type="nucleotide sequence ID" value="NZ_JACHWI010000003.1"/>
</dbReference>
<organism evidence="2 3">
    <name type="scientific">Actinoplanes lutulentus</name>
    <dbReference type="NCBI Taxonomy" id="1287878"/>
    <lineage>
        <taxon>Bacteria</taxon>
        <taxon>Bacillati</taxon>
        <taxon>Actinomycetota</taxon>
        <taxon>Actinomycetes</taxon>
        <taxon>Micromonosporales</taxon>
        <taxon>Micromonosporaceae</taxon>
        <taxon>Actinoplanes</taxon>
    </lineage>
</organism>
<name>A0A327ZJT9_9ACTN</name>
<protein>
    <submittedName>
        <fullName evidence="2">Uncharacterized protein</fullName>
    </submittedName>
</protein>